<dbReference type="SUPFAM" id="SSF52096">
    <property type="entry name" value="ClpP/crotonase"/>
    <property type="match status" value="1"/>
</dbReference>
<dbReference type="Gene3D" id="1.10.12.10">
    <property type="entry name" value="Lyase 2-enoyl-coa Hydratase, Chain A, domain 2"/>
    <property type="match status" value="1"/>
</dbReference>
<dbReference type="PANTHER" id="PTHR42964">
    <property type="entry name" value="ENOYL-COA HYDRATASE"/>
    <property type="match status" value="1"/>
</dbReference>
<gene>
    <name evidence="2" type="ORF">IPN02_06090</name>
</gene>
<dbReference type="AlphaFoldDB" id="A0A936NA10"/>
<dbReference type="CDD" id="cd06558">
    <property type="entry name" value="crotonase-like"/>
    <property type="match status" value="1"/>
</dbReference>
<dbReference type="GO" id="GO:0003824">
    <property type="term" value="F:catalytic activity"/>
    <property type="evidence" value="ECO:0007669"/>
    <property type="project" value="UniProtKB-ARBA"/>
</dbReference>
<proteinExistence type="inferred from homology"/>
<dbReference type="InterPro" id="IPR014748">
    <property type="entry name" value="Enoyl-CoA_hydra_C"/>
</dbReference>
<name>A0A936NA10_9ACTN</name>
<evidence type="ECO:0000313" key="2">
    <source>
        <dbReference type="EMBL" id="MBK9296420.1"/>
    </source>
</evidence>
<sequence length="264" mass="27807">MTTASPTTPPTADSPVVLRSDNDRIATLTLDSPENRNALSSRLVGELAAHLRDVEADDAVRAVVLTHTGNTFCAGADLAEGAREGGPAKGVARLVALLRQIIELDKPVVAKVDGNVRAGGLGLFAACDLTVAGLTSSFALTEARLGLSPAVISLTVLPRLTDRAASRYYLTGDRFDAAEAERIGLVTITAEDPDAAVAELAASFRRCSAQGLAASKQLTTHAMLTTFDSDAERLIEMSATLFSSEDAQEGIASFMERRPPRWAE</sequence>
<organism evidence="2 3">
    <name type="scientific">Candidatus Neomicrothrix subdominans</name>
    <dbReference type="NCBI Taxonomy" id="2954438"/>
    <lineage>
        <taxon>Bacteria</taxon>
        <taxon>Bacillati</taxon>
        <taxon>Actinomycetota</taxon>
        <taxon>Acidimicrobiia</taxon>
        <taxon>Acidimicrobiales</taxon>
        <taxon>Microthrixaceae</taxon>
        <taxon>Candidatus Neomicrothrix</taxon>
    </lineage>
</organism>
<reference evidence="2 3" key="1">
    <citation type="submission" date="2020-10" db="EMBL/GenBank/DDBJ databases">
        <title>Connecting structure to function with the recovery of over 1000 high-quality activated sludge metagenome-assembled genomes encoding full-length rRNA genes using long-read sequencing.</title>
        <authorList>
            <person name="Singleton C.M."/>
            <person name="Petriglieri F."/>
            <person name="Kristensen J.M."/>
            <person name="Kirkegaard R.H."/>
            <person name="Michaelsen T.Y."/>
            <person name="Andersen M.H."/>
            <person name="Karst S.M."/>
            <person name="Dueholm M.S."/>
            <person name="Nielsen P.H."/>
            <person name="Albertsen M."/>
        </authorList>
    </citation>
    <scope>NUCLEOTIDE SEQUENCE [LARGE SCALE GENOMIC DNA]</scope>
    <source>
        <strain evidence="2">Lyne_18-Q3-R50-59_MAXAC.006</strain>
    </source>
</reference>
<evidence type="ECO:0000313" key="3">
    <source>
        <dbReference type="Proteomes" id="UP000727993"/>
    </source>
</evidence>
<comment type="caution">
    <text evidence="2">The sequence shown here is derived from an EMBL/GenBank/DDBJ whole genome shotgun (WGS) entry which is preliminary data.</text>
</comment>
<comment type="similarity">
    <text evidence="1">Belongs to the enoyl-CoA hydratase/isomerase family.</text>
</comment>
<evidence type="ECO:0000256" key="1">
    <source>
        <dbReference type="ARBA" id="ARBA00005254"/>
    </source>
</evidence>
<dbReference type="NCBIfam" id="NF005879">
    <property type="entry name" value="PRK07827.1"/>
    <property type="match status" value="1"/>
</dbReference>
<dbReference type="InterPro" id="IPR029045">
    <property type="entry name" value="ClpP/crotonase-like_dom_sf"/>
</dbReference>
<protein>
    <submittedName>
        <fullName evidence="2">Enoyl-CoA hydratase family protein</fullName>
    </submittedName>
</protein>
<dbReference type="EMBL" id="JADJZA010000002">
    <property type="protein sequence ID" value="MBK9296420.1"/>
    <property type="molecule type" value="Genomic_DNA"/>
</dbReference>
<dbReference type="Gene3D" id="3.90.226.10">
    <property type="entry name" value="2-enoyl-CoA Hydratase, Chain A, domain 1"/>
    <property type="match status" value="1"/>
</dbReference>
<dbReference type="InterPro" id="IPR051683">
    <property type="entry name" value="Enoyl-CoA_Hydratase/Isomerase"/>
</dbReference>
<accession>A0A936NA10</accession>
<dbReference type="Proteomes" id="UP000727993">
    <property type="component" value="Unassembled WGS sequence"/>
</dbReference>
<dbReference type="PANTHER" id="PTHR42964:SF1">
    <property type="entry name" value="POLYKETIDE BIOSYNTHESIS ENOYL-COA HYDRATASE PKSH-RELATED"/>
    <property type="match status" value="1"/>
</dbReference>
<dbReference type="InterPro" id="IPR001753">
    <property type="entry name" value="Enoyl-CoA_hydra/iso"/>
</dbReference>
<dbReference type="Pfam" id="PF00378">
    <property type="entry name" value="ECH_1"/>
    <property type="match status" value="1"/>
</dbReference>